<reference evidence="2" key="1">
    <citation type="submission" date="2018-12" db="EMBL/GenBank/DDBJ databases">
        <title>Tengunoibacter tsumagoiensis gen. nov., sp. nov., Dictyobacter kobayashii sp. nov., D. alpinus sp. nov., and D. joshuensis sp. nov. and description of Dictyobacteraceae fam. nov. within the order Ktedonobacterales isolated from Tengu-no-mugimeshi.</title>
        <authorList>
            <person name="Wang C.M."/>
            <person name="Zheng Y."/>
            <person name="Sakai Y."/>
            <person name="Toyoda A."/>
            <person name="Minakuchi Y."/>
            <person name="Abe K."/>
            <person name="Yokota A."/>
            <person name="Yabe S."/>
        </authorList>
    </citation>
    <scope>NUCLEOTIDE SEQUENCE [LARGE SCALE GENOMIC DNA]</scope>
    <source>
        <strain evidence="2">S-27</strain>
    </source>
</reference>
<proteinExistence type="predicted"/>
<accession>A0A401ZRR5</accession>
<keyword evidence="2" id="KW-1185">Reference proteome</keyword>
<evidence type="ECO:0000313" key="1">
    <source>
        <dbReference type="EMBL" id="GCE09579.1"/>
    </source>
</evidence>
<dbReference type="Proteomes" id="UP000287224">
    <property type="component" value="Unassembled WGS sequence"/>
</dbReference>
<name>A0A401ZRR5_9CHLR</name>
<dbReference type="EMBL" id="BIFQ01000002">
    <property type="protein sequence ID" value="GCE09579.1"/>
    <property type="molecule type" value="Genomic_DNA"/>
</dbReference>
<dbReference type="AlphaFoldDB" id="A0A401ZRR5"/>
<comment type="caution">
    <text evidence="1">The sequence shown here is derived from an EMBL/GenBank/DDBJ whole genome shotgun (WGS) entry which is preliminary data.</text>
</comment>
<gene>
    <name evidence="1" type="ORF">KDAU_69080</name>
</gene>
<protein>
    <submittedName>
        <fullName evidence="1">Uncharacterized protein</fullName>
    </submittedName>
</protein>
<sequence length="65" mass="7492">MPYRAHEKALAIVKKSAYNACQEVENCFSRIVSIPFEKQVFFIIENRPGEKKIPADVEASYDRSQ</sequence>
<organism evidence="1 2">
    <name type="scientific">Dictyobacter aurantiacus</name>
    <dbReference type="NCBI Taxonomy" id="1936993"/>
    <lineage>
        <taxon>Bacteria</taxon>
        <taxon>Bacillati</taxon>
        <taxon>Chloroflexota</taxon>
        <taxon>Ktedonobacteria</taxon>
        <taxon>Ktedonobacterales</taxon>
        <taxon>Dictyobacteraceae</taxon>
        <taxon>Dictyobacter</taxon>
    </lineage>
</organism>
<evidence type="ECO:0000313" key="2">
    <source>
        <dbReference type="Proteomes" id="UP000287224"/>
    </source>
</evidence>